<protein>
    <recommendedName>
        <fullName evidence="1">DUF6973 domain-containing protein</fullName>
    </recommendedName>
</protein>
<dbReference type="RefSeq" id="WP_258453899.1">
    <property type="nucleotide sequence ID" value="NZ_LT906465.1"/>
</dbReference>
<gene>
    <name evidence="2" type="ORF">SAMEA4412677_01537</name>
</gene>
<dbReference type="InterPro" id="IPR054246">
    <property type="entry name" value="DUF6973"/>
</dbReference>
<dbReference type="Proteomes" id="UP000215196">
    <property type="component" value="Chromosome 1"/>
</dbReference>
<proteinExistence type="predicted"/>
<feature type="domain" description="DUF6973" evidence="1">
    <location>
        <begin position="38"/>
        <end position="164"/>
    </location>
</feature>
<dbReference type="KEGG" id="ctak:4412677_01537"/>
<reference evidence="2 3" key="1">
    <citation type="submission" date="2017-06" db="EMBL/GenBank/DDBJ databases">
        <authorList>
            <consortium name="Pathogen Informatics"/>
        </authorList>
    </citation>
    <scope>NUCLEOTIDE SEQUENCE [LARGE SCALE GENOMIC DNA]</scope>
    <source>
        <strain evidence="2 3">NCTC13490</strain>
    </source>
</reference>
<accession>A0A239XF77</accession>
<sequence length="183" mass="21167">MIKISPYSGEICFMRNAFKVFFNSARRLSFGKIVRLLRLTLPHPLFSVLSFYATLKTYSIAKKYFPKTNSNDGIGNAFRHALWTALAMMYCCKISSPQKSYVFCKRFTDMHEELFPNEPIQTKMDLHNNQVGLNIFMEMLPGIHRQFFETGFLIDKILEKTKTAVILQSVDDNPGNELVYLTI</sequence>
<evidence type="ECO:0000259" key="1">
    <source>
        <dbReference type="Pfam" id="PF22322"/>
    </source>
</evidence>
<dbReference type="Pfam" id="PF22322">
    <property type="entry name" value="DUF6973"/>
    <property type="match status" value="1"/>
</dbReference>
<dbReference type="EMBL" id="LT906465">
    <property type="protein sequence ID" value="SNV45481.1"/>
    <property type="molecule type" value="Genomic_DNA"/>
</dbReference>
<evidence type="ECO:0000313" key="2">
    <source>
        <dbReference type="EMBL" id="SNV45481.1"/>
    </source>
</evidence>
<organism evidence="2 3">
    <name type="scientific">Chryseobacterium taklimakanense</name>
    <dbReference type="NCBI Taxonomy" id="536441"/>
    <lineage>
        <taxon>Bacteria</taxon>
        <taxon>Pseudomonadati</taxon>
        <taxon>Bacteroidota</taxon>
        <taxon>Flavobacteriia</taxon>
        <taxon>Flavobacteriales</taxon>
        <taxon>Weeksellaceae</taxon>
        <taxon>Chryseobacterium group</taxon>
        <taxon>Chryseobacterium</taxon>
    </lineage>
</organism>
<evidence type="ECO:0000313" key="3">
    <source>
        <dbReference type="Proteomes" id="UP000215196"/>
    </source>
</evidence>
<keyword evidence="3" id="KW-1185">Reference proteome</keyword>
<dbReference type="AlphaFoldDB" id="A0A239XF77"/>
<name>A0A239XF77_9FLAO</name>